<dbReference type="SUPFAM" id="SSF56112">
    <property type="entry name" value="Protein kinase-like (PK-like)"/>
    <property type="match status" value="1"/>
</dbReference>
<dbReference type="Gramene" id="CDF40084">
    <property type="protein sequence ID" value="CDF40084"/>
    <property type="gene ID" value="CHC_T00008682001"/>
</dbReference>
<evidence type="ECO:0000313" key="6">
    <source>
        <dbReference type="EMBL" id="CDF40084.1"/>
    </source>
</evidence>
<dbReference type="InterPro" id="IPR011009">
    <property type="entry name" value="Kinase-like_dom_sf"/>
</dbReference>
<dbReference type="KEGG" id="ccp:CHC_T00008682001"/>
<dbReference type="RefSeq" id="XP_005710378.1">
    <property type="nucleotide sequence ID" value="XM_005710321.1"/>
</dbReference>
<name>R7QPR2_CHOCR</name>
<dbReference type="FunFam" id="1.10.510.10:FF:000571">
    <property type="entry name" value="Maternal embryonic leucine zipper kinase"/>
    <property type="match status" value="1"/>
</dbReference>
<protein>
    <submittedName>
        <fullName evidence="6">Serine/threonine protein kinase</fullName>
    </submittedName>
</protein>
<dbReference type="InterPro" id="IPR001849">
    <property type="entry name" value="PH_domain"/>
</dbReference>
<evidence type="ECO:0000256" key="2">
    <source>
        <dbReference type="ARBA" id="ARBA00022840"/>
    </source>
</evidence>
<sequence length="685" mass="77119">MSNTGSNDADGKYSHQGCTSGYLRRAKKKGKTLALRRKRWYALDGAIFSKHFYEHINIQGSEIERLGKTYFAIVLKSLADGEAASDFDQNNLILHAKTEEDCTTWVKALKYASVRRIENHYTIGPLIGEGGFAQVRLGKCIHTGEPKAIKTMKKDEAYAKIFGTEVAIIKKVNHPNIVKTYDVFETSMHIHIVMEYLEGGMLYDAIEDGVRFDEEDIAQFMRELIDGILYLHDMGIVHRDLKPENVLCKSRKPPLHVKIADFGLSSLSSVAGHRANQMVMSTVIGTPEFIAPEIARREAYTEKVDIWALGMLCYNVICGALPINENMDILPQLMEGVTLSFPEPEWRMYSELSRSFVRALLCNEPKKRLSPLGCLVHPWLESHKPKESNKVGAHGRVSAALLRQEPSNSFRFSRSGLLSLASRERVRFKYSSDVKRYWKVAYMAVVAVNWFDSFIHPERYKTFASESHAKRTSHTSSREGRESENNGEQSNDFCMPDTDMAMYASDTDDDSAVFSPFLSKSITEEEQSGRLLKVIQSKRKSTGQENKLTEKVSSLRPGHTTAPGRIRSFEGQKKNTMNKFLSAISQGREKRLAPVRKFSKRLGLIGEDKKRRSAALSSKSKADFDMDLKSLNVVSVQDGDIQGLDDFEDSVVSSPSSLFGKRHKSLMRNLKKKVTPSSPTTPSPK</sequence>
<dbReference type="GO" id="GO:0005524">
    <property type="term" value="F:ATP binding"/>
    <property type="evidence" value="ECO:0007669"/>
    <property type="project" value="UniProtKB-KW"/>
</dbReference>
<feature type="region of interest" description="Disordered" evidence="3">
    <location>
        <begin position="465"/>
        <end position="496"/>
    </location>
</feature>
<dbReference type="PROSITE" id="PS50011">
    <property type="entry name" value="PROTEIN_KINASE_DOM"/>
    <property type="match status" value="1"/>
</dbReference>
<keyword evidence="2" id="KW-0067">ATP-binding</keyword>
<dbReference type="SMART" id="SM00220">
    <property type="entry name" value="S_TKc"/>
    <property type="match status" value="1"/>
</dbReference>
<dbReference type="GeneID" id="17318094"/>
<dbReference type="PROSITE" id="PS50003">
    <property type="entry name" value="PH_DOMAIN"/>
    <property type="match status" value="1"/>
</dbReference>
<organism evidence="6 7">
    <name type="scientific">Chondrus crispus</name>
    <name type="common">Carrageen Irish moss</name>
    <name type="synonym">Polymorpha crispa</name>
    <dbReference type="NCBI Taxonomy" id="2769"/>
    <lineage>
        <taxon>Eukaryota</taxon>
        <taxon>Rhodophyta</taxon>
        <taxon>Florideophyceae</taxon>
        <taxon>Rhodymeniophycidae</taxon>
        <taxon>Gigartinales</taxon>
        <taxon>Gigartinaceae</taxon>
        <taxon>Chondrus</taxon>
    </lineage>
</organism>
<feature type="domain" description="PH" evidence="4">
    <location>
        <begin position="1"/>
        <end position="114"/>
    </location>
</feature>
<keyword evidence="6" id="KW-0723">Serine/threonine-protein kinase</keyword>
<dbReference type="STRING" id="2769.R7QPR2"/>
<feature type="domain" description="Protein kinase" evidence="5">
    <location>
        <begin position="121"/>
        <end position="380"/>
    </location>
</feature>
<dbReference type="Pfam" id="PF00069">
    <property type="entry name" value="Pkinase"/>
    <property type="match status" value="1"/>
</dbReference>
<reference evidence="7" key="1">
    <citation type="journal article" date="2013" name="Proc. Natl. Acad. Sci. U.S.A.">
        <title>Genome structure and metabolic features in the red seaweed Chondrus crispus shed light on evolution of the Archaeplastida.</title>
        <authorList>
            <person name="Collen J."/>
            <person name="Porcel B."/>
            <person name="Carre W."/>
            <person name="Ball S.G."/>
            <person name="Chaparro C."/>
            <person name="Tonon T."/>
            <person name="Barbeyron T."/>
            <person name="Michel G."/>
            <person name="Noel B."/>
            <person name="Valentin K."/>
            <person name="Elias M."/>
            <person name="Artiguenave F."/>
            <person name="Arun A."/>
            <person name="Aury J.M."/>
            <person name="Barbosa-Neto J.F."/>
            <person name="Bothwell J.H."/>
            <person name="Bouget F.Y."/>
            <person name="Brillet L."/>
            <person name="Cabello-Hurtado F."/>
            <person name="Capella-Gutierrez S."/>
            <person name="Charrier B."/>
            <person name="Cladiere L."/>
            <person name="Cock J.M."/>
            <person name="Coelho S.M."/>
            <person name="Colleoni C."/>
            <person name="Czjzek M."/>
            <person name="Da Silva C."/>
            <person name="Delage L."/>
            <person name="Denoeud F."/>
            <person name="Deschamps P."/>
            <person name="Dittami S.M."/>
            <person name="Gabaldon T."/>
            <person name="Gachon C.M."/>
            <person name="Groisillier A."/>
            <person name="Herve C."/>
            <person name="Jabbari K."/>
            <person name="Katinka M."/>
            <person name="Kloareg B."/>
            <person name="Kowalczyk N."/>
            <person name="Labadie K."/>
            <person name="Leblanc C."/>
            <person name="Lopez P.J."/>
            <person name="McLachlan D.H."/>
            <person name="Meslet-Cladiere L."/>
            <person name="Moustafa A."/>
            <person name="Nehr Z."/>
            <person name="Nyvall Collen P."/>
            <person name="Panaud O."/>
            <person name="Partensky F."/>
            <person name="Poulain J."/>
            <person name="Rensing S.A."/>
            <person name="Rousvoal S."/>
            <person name="Samson G."/>
            <person name="Symeonidi A."/>
            <person name="Weissenbach J."/>
            <person name="Zambounis A."/>
            <person name="Wincker P."/>
            <person name="Boyen C."/>
        </authorList>
    </citation>
    <scope>NUCLEOTIDE SEQUENCE [LARGE SCALE GENOMIC DNA]</scope>
    <source>
        <strain evidence="7">cv. Stackhouse</strain>
    </source>
</reference>
<keyword evidence="6" id="KW-0808">Transferase</keyword>
<evidence type="ECO:0000256" key="1">
    <source>
        <dbReference type="ARBA" id="ARBA00022741"/>
    </source>
</evidence>
<evidence type="ECO:0000259" key="4">
    <source>
        <dbReference type="PROSITE" id="PS50003"/>
    </source>
</evidence>
<dbReference type="PROSITE" id="PS00108">
    <property type="entry name" value="PROTEIN_KINASE_ST"/>
    <property type="match status" value="1"/>
</dbReference>
<dbReference type="OrthoDB" id="40902at2759"/>
<dbReference type="Gene3D" id="1.10.510.10">
    <property type="entry name" value="Transferase(Phosphotransferase) domain 1"/>
    <property type="match status" value="1"/>
</dbReference>
<keyword evidence="1" id="KW-0547">Nucleotide-binding</keyword>
<accession>R7QPR2</accession>
<keyword evidence="7" id="KW-1185">Reference proteome</keyword>
<evidence type="ECO:0000256" key="3">
    <source>
        <dbReference type="SAM" id="MobiDB-lite"/>
    </source>
</evidence>
<evidence type="ECO:0000259" key="5">
    <source>
        <dbReference type="PROSITE" id="PS50011"/>
    </source>
</evidence>
<gene>
    <name evidence="6" type="ORF">CHC_T00008682001</name>
</gene>
<dbReference type="InterPro" id="IPR008271">
    <property type="entry name" value="Ser/Thr_kinase_AS"/>
</dbReference>
<dbReference type="GO" id="GO:0004674">
    <property type="term" value="F:protein serine/threonine kinase activity"/>
    <property type="evidence" value="ECO:0007669"/>
    <property type="project" value="UniProtKB-KW"/>
</dbReference>
<keyword evidence="6" id="KW-0418">Kinase</keyword>
<dbReference type="Proteomes" id="UP000012073">
    <property type="component" value="Unassembled WGS sequence"/>
</dbReference>
<dbReference type="InterPro" id="IPR000719">
    <property type="entry name" value="Prot_kinase_dom"/>
</dbReference>
<proteinExistence type="predicted"/>
<dbReference type="SUPFAM" id="SSF50729">
    <property type="entry name" value="PH domain-like"/>
    <property type="match status" value="1"/>
</dbReference>
<evidence type="ECO:0000313" key="7">
    <source>
        <dbReference type="Proteomes" id="UP000012073"/>
    </source>
</evidence>
<dbReference type="PANTHER" id="PTHR24347">
    <property type="entry name" value="SERINE/THREONINE-PROTEIN KINASE"/>
    <property type="match status" value="1"/>
</dbReference>
<feature type="region of interest" description="Disordered" evidence="3">
    <location>
        <begin position="655"/>
        <end position="685"/>
    </location>
</feature>
<feature type="compositionally biased region" description="Basic residues" evidence="3">
    <location>
        <begin position="660"/>
        <end position="674"/>
    </location>
</feature>
<dbReference type="CDD" id="cd05117">
    <property type="entry name" value="STKc_CAMK"/>
    <property type="match status" value="1"/>
</dbReference>
<dbReference type="AlphaFoldDB" id="R7QPR2"/>
<feature type="region of interest" description="Disordered" evidence="3">
    <location>
        <begin position="538"/>
        <end position="564"/>
    </location>
</feature>
<dbReference type="EMBL" id="HG002125">
    <property type="protein sequence ID" value="CDF40084.1"/>
    <property type="molecule type" value="Genomic_DNA"/>
</dbReference>